<dbReference type="InterPro" id="IPR006140">
    <property type="entry name" value="D-isomer_DH_NAD-bd"/>
</dbReference>
<dbReference type="PANTHER" id="PTHR10996:SF178">
    <property type="entry name" value="2-HYDROXYACID DEHYDROGENASE YGL185C-RELATED"/>
    <property type="match status" value="1"/>
</dbReference>
<evidence type="ECO:0000259" key="5">
    <source>
        <dbReference type="Pfam" id="PF00389"/>
    </source>
</evidence>
<dbReference type="Gene3D" id="3.40.50.720">
    <property type="entry name" value="NAD(P)-binding Rossmann-like Domain"/>
    <property type="match status" value="2"/>
</dbReference>
<dbReference type="Pfam" id="PF00389">
    <property type="entry name" value="2-Hacid_dh"/>
    <property type="match status" value="1"/>
</dbReference>
<evidence type="ECO:0000256" key="2">
    <source>
        <dbReference type="ARBA" id="ARBA00023002"/>
    </source>
</evidence>
<accession>A0ABN1PC40</accession>
<proteinExistence type="inferred from homology"/>
<evidence type="ECO:0000256" key="3">
    <source>
        <dbReference type="ARBA" id="ARBA00023027"/>
    </source>
</evidence>
<dbReference type="CDD" id="cd12167">
    <property type="entry name" value="2-Hacid_dh_8"/>
    <property type="match status" value="1"/>
</dbReference>
<dbReference type="Proteomes" id="UP001499967">
    <property type="component" value="Unassembled WGS sequence"/>
</dbReference>
<dbReference type="PANTHER" id="PTHR10996">
    <property type="entry name" value="2-HYDROXYACID DEHYDROGENASE-RELATED"/>
    <property type="match status" value="1"/>
</dbReference>
<evidence type="ECO:0000256" key="1">
    <source>
        <dbReference type="ARBA" id="ARBA00005854"/>
    </source>
</evidence>
<comment type="caution">
    <text evidence="7">The sequence shown here is derived from an EMBL/GenBank/DDBJ whole genome shotgun (WGS) entry which is preliminary data.</text>
</comment>
<reference evidence="7 8" key="1">
    <citation type="journal article" date="2019" name="Int. J. Syst. Evol. Microbiol.">
        <title>The Global Catalogue of Microorganisms (GCM) 10K type strain sequencing project: providing services to taxonomists for standard genome sequencing and annotation.</title>
        <authorList>
            <consortium name="The Broad Institute Genomics Platform"/>
            <consortium name="The Broad Institute Genome Sequencing Center for Infectious Disease"/>
            <person name="Wu L."/>
            <person name="Ma J."/>
        </authorList>
    </citation>
    <scope>NUCLEOTIDE SEQUENCE [LARGE SCALE GENOMIC DNA]</scope>
    <source>
        <strain evidence="7 8">JCM 11117</strain>
    </source>
</reference>
<dbReference type="InterPro" id="IPR050223">
    <property type="entry name" value="D-isomer_2-hydroxyacid_DH"/>
</dbReference>
<dbReference type="Pfam" id="PF02826">
    <property type="entry name" value="2-Hacid_dh_C"/>
    <property type="match status" value="1"/>
</dbReference>
<keyword evidence="8" id="KW-1185">Reference proteome</keyword>
<keyword evidence="2 4" id="KW-0560">Oxidoreductase</keyword>
<dbReference type="InterPro" id="IPR006139">
    <property type="entry name" value="D-isomer_2_OHA_DH_cat_dom"/>
</dbReference>
<dbReference type="EMBL" id="BAAAHP010000029">
    <property type="protein sequence ID" value="GAA0925447.1"/>
    <property type="molecule type" value="Genomic_DNA"/>
</dbReference>
<evidence type="ECO:0000313" key="7">
    <source>
        <dbReference type="EMBL" id="GAA0925447.1"/>
    </source>
</evidence>
<dbReference type="PROSITE" id="PS00670">
    <property type="entry name" value="D_2_HYDROXYACID_DH_2"/>
    <property type="match status" value="1"/>
</dbReference>
<evidence type="ECO:0000259" key="6">
    <source>
        <dbReference type="Pfam" id="PF02826"/>
    </source>
</evidence>
<comment type="similarity">
    <text evidence="1 4">Belongs to the D-isomer specific 2-hydroxyacid dehydrogenase family.</text>
</comment>
<keyword evidence="3" id="KW-0520">NAD</keyword>
<feature type="domain" description="D-isomer specific 2-hydroxyacid dehydrogenase catalytic" evidence="5">
    <location>
        <begin position="60"/>
        <end position="323"/>
    </location>
</feature>
<evidence type="ECO:0000256" key="4">
    <source>
        <dbReference type="RuleBase" id="RU003719"/>
    </source>
</evidence>
<dbReference type="SUPFAM" id="SSF51735">
    <property type="entry name" value="NAD(P)-binding Rossmann-fold domains"/>
    <property type="match status" value="1"/>
</dbReference>
<feature type="domain" description="D-isomer specific 2-hydroxyacid dehydrogenase NAD-binding" evidence="6">
    <location>
        <begin position="115"/>
        <end position="292"/>
    </location>
</feature>
<protein>
    <submittedName>
        <fullName evidence="7">Hydroxyacid dehydrogenase</fullName>
    </submittedName>
</protein>
<name>A0ABN1PC40_9PSEU</name>
<dbReference type="InterPro" id="IPR036291">
    <property type="entry name" value="NAD(P)-bd_dom_sf"/>
</dbReference>
<sequence>MPPHPRAAFAMSATSARQVLYPAAVARIAAAVDIDPDVVLDGFDGTDLAGVELLVTGWGCAPITADVLAGAPRLRAIVHTAGSVRGHVSEACWERGIAVSSAAAANALPVAEYAVAMILLAGKRVPDIAREFRAARVKRDWNVIHPDAGNYGATVGLLGASLIGRRVADLLRPFDLEVLLHDPYADAGEIRALGAEPVGLDELFARSRVVSLHAPLLESTTGMVDARLLGLMRDGATLLNTARGGIVDHAALERELLSGRLRAVLDVTTPEPLPPDSPLWDCDGVLLTPHIAGSTGNELRRLADFAAAEVERWAAGQPFAHPVRRELLPLTA</sequence>
<organism evidence="7 8">
    <name type="scientific">Pseudonocardia zijingensis</name>
    <dbReference type="NCBI Taxonomy" id="153376"/>
    <lineage>
        <taxon>Bacteria</taxon>
        <taxon>Bacillati</taxon>
        <taxon>Actinomycetota</taxon>
        <taxon>Actinomycetes</taxon>
        <taxon>Pseudonocardiales</taxon>
        <taxon>Pseudonocardiaceae</taxon>
        <taxon>Pseudonocardia</taxon>
    </lineage>
</organism>
<dbReference type="SUPFAM" id="SSF52283">
    <property type="entry name" value="Formate/glycerate dehydrogenase catalytic domain-like"/>
    <property type="match status" value="1"/>
</dbReference>
<gene>
    <name evidence="7" type="ORF">GCM10009559_10190</name>
</gene>
<dbReference type="InterPro" id="IPR029753">
    <property type="entry name" value="D-isomer_DH_CS"/>
</dbReference>
<evidence type="ECO:0000313" key="8">
    <source>
        <dbReference type="Proteomes" id="UP001499967"/>
    </source>
</evidence>